<sequence>MKKILFFFLIGIFVASCSSQQYNTTRVQKLDFSQFKTYGWLPPVDSLSKSYFDNNIAQTNIMESANQELAGRNLQYSKDNPDILFRYIAIVNNKSRLIYGNYGWGGGYWGGLRGFYNPWYGGWGGWGGGYSNPIGRERFRYGHIIIEAIDRKSNKVVWQARGSAEIKNPEKSINKLPTVVKKIIAQYPIQAKK</sequence>
<protein>
    <submittedName>
        <fullName evidence="2">DUF4136 domain-containing protein</fullName>
    </submittedName>
</protein>
<dbReference type="Pfam" id="PF13590">
    <property type="entry name" value="DUF4136"/>
    <property type="match status" value="1"/>
</dbReference>
<accession>A0A8T4HAK1</accession>
<evidence type="ECO:0000259" key="1">
    <source>
        <dbReference type="Pfam" id="PF13590"/>
    </source>
</evidence>
<reference evidence="2" key="1">
    <citation type="submission" date="2021-03" db="EMBL/GenBank/DDBJ databases">
        <authorList>
            <person name="Lu T."/>
            <person name="Wang Q."/>
            <person name="Han X."/>
        </authorList>
    </citation>
    <scope>NUCLEOTIDE SEQUENCE</scope>
    <source>
        <strain evidence="2">WQ 2009</strain>
    </source>
</reference>
<dbReference type="PROSITE" id="PS51257">
    <property type="entry name" value="PROKAR_LIPOPROTEIN"/>
    <property type="match status" value="1"/>
</dbReference>
<name>A0A8T4HAK1_9SPHI</name>
<evidence type="ECO:0000313" key="3">
    <source>
        <dbReference type="Proteomes" id="UP000679691"/>
    </source>
</evidence>
<gene>
    <name evidence="2" type="ORF">J5U18_02175</name>
</gene>
<evidence type="ECO:0000313" key="2">
    <source>
        <dbReference type="EMBL" id="MBP3942378.1"/>
    </source>
</evidence>
<dbReference type="RefSeq" id="WP_353545861.1">
    <property type="nucleotide sequence ID" value="NZ_JAGKSB010000002.1"/>
</dbReference>
<comment type="caution">
    <text evidence="2">The sequence shown here is derived from an EMBL/GenBank/DDBJ whole genome shotgun (WGS) entry which is preliminary data.</text>
</comment>
<organism evidence="2 3">
    <name type="scientific">Rhinopithecimicrobium faecis</name>
    <dbReference type="NCBI Taxonomy" id="2820698"/>
    <lineage>
        <taxon>Bacteria</taxon>
        <taxon>Pseudomonadati</taxon>
        <taxon>Bacteroidota</taxon>
        <taxon>Sphingobacteriia</taxon>
        <taxon>Sphingobacteriales</taxon>
        <taxon>Sphingobacteriaceae</taxon>
        <taxon>Rhinopithecimicrobium</taxon>
    </lineage>
</organism>
<dbReference type="EMBL" id="JAGKSB010000002">
    <property type="protein sequence ID" value="MBP3942378.1"/>
    <property type="molecule type" value="Genomic_DNA"/>
</dbReference>
<dbReference type="Gene3D" id="3.30.160.670">
    <property type="match status" value="1"/>
</dbReference>
<feature type="domain" description="DUF4136" evidence="1">
    <location>
        <begin position="27"/>
        <end position="188"/>
    </location>
</feature>
<keyword evidence="3" id="KW-1185">Reference proteome</keyword>
<proteinExistence type="predicted"/>
<dbReference type="Proteomes" id="UP000679691">
    <property type="component" value="Unassembled WGS sequence"/>
</dbReference>
<dbReference type="InterPro" id="IPR025411">
    <property type="entry name" value="DUF4136"/>
</dbReference>
<dbReference type="AlphaFoldDB" id="A0A8T4HAK1"/>